<proteinExistence type="predicted"/>
<dbReference type="Proteomes" id="UP001066327">
    <property type="component" value="Unassembled WGS sequence"/>
</dbReference>
<dbReference type="Pfam" id="PF02586">
    <property type="entry name" value="SRAP"/>
    <property type="match status" value="1"/>
</dbReference>
<dbReference type="GO" id="GO:0106300">
    <property type="term" value="P:protein-DNA covalent cross-linking repair"/>
    <property type="evidence" value="ECO:0007669"/>
    <property type="project" value="InterPro"/>
</dbReference>
<evidence type="ECO:0000313" key="2">
    <source>
        <dbReference type="EMBL" id="MCZ4589408.1"/>
    </source>
</evidence>
<dbReference type="AlphaFoldDB" id="A0A1B1K8T7"/>
<dbReference type="EMBL" id="CP130953">
    <property type="protein sequence ID" value="WLF44870.1"/>
    <property type="molecule type" value="Genomic_DNA"/>
</dbReference>
<reference evidence="2" key="2">
    <citation type="submission" date="2022-12" db="EMBL/GenBank/DDBJ databases">
        <authorList>
            <person name="Krivoruchko A.V."/>
            <person name="Elkin A."/>
        </authorList>
    </citation>
    <scope>NUCLEOTIDE SEQUENCE</scope>
    <source>
        <strain evidence="2">IEGM 249</strain>
    </source>
</reference>
<organism evidence="1 4">
    <name type="scientific">Rhodococcus opacus</name>
    <name type="common">Nocardia opaca</name>
    <dbReference type="NCBI Taxonomy" id="37919"/>
    <lineage>
        <taxon>Bacteria</taxon>
        <taxon>Bacillati</taxon>
        <taxon>Actinomycetota</taxon>
        <taxon>Actinomycetes</taxon>
        <taxon>Mycobacteriales</taxon>
        <taxon>Nocardiaceae</taxon>
        <taxon>Rhodococcus</taxon>
    </lineage>
</organism>
<dbReference type="PATRIC" id="fig|37919.13.peg.4619"/>
<dbReference type="RefSeq" id="WP_005256246.1">
    <property type="nucleotide sequence ID" value="NZ_CP072193.1"/>
</dbReference>
<dbReference type="Gene3D" id="3.90.1680.10">
    <property type="entry name" value="SOS response associated peptidase-like"/>
    <property type="match status" value="1"/>
</dbReference>
<evidence type="ECO:0000313" key="3">
    <source>
        <dbReference type="EMBL" id="WLF44870.1"/>
    </source>
</evidence>
<sequence>MCGRYASTTTHKETRSIFEVAEVVGEELKPSYSVAPTQEDRVVLERAPRDQPDAEASRQIRTVRWGLVPRNRRPVRCV</sequence>
<protein>
    <submittedName>
        <fullName evidence="2">SOS response-associated peptidase family protein</fullName>
    </submittedName>
</protein>
<evidence type="ECO:0000313" key="4">
    <source>
        <dbReference type="Proteomes" id="UP000186108"/>
    </source>
</evidence>
<gene>
    <name evidence="2" type="ORF">O4328_38220</name>
    <name evidence="3" type="ORF">Q5707_23525</name>
    <name evidence="1" type="ORF">R1CP_21820</name>
</gene>
<evidence type="ECO:0000313" key="5">
    <source>
        <dbReference type="Proteomes" id="UP001066327"/>
    </source>
</evidence>
<dbReference type="SUPFAM" id="SSF143081">
    <property type="entry name" value="BB1717-like"/>
    <property type="match status" value="1"/>
</dbReference>
<dbReference type="InterPro" id="IPR036590">
    <property type="entry name" value="SRAP-like"/>
</dbReference>
<accession>A0A1B1K8T7</accession>
<dbReference type="Proteomes" id="UP000186108">
    <property type="component" value="Chromosome"/>
</dbReference>
<dbReference type="InterPro" id="IPR003738">
    <property type="entry name" value="SRAP"/>
</dbReference>
<dbReference type="EMBL" id="CP009111">
    <property type="protein sequence ID" value="ANS29040.1"/>
    <property type="molecule type" value="Genomic_DNA"/>
</dbReference>
<dbReference type="EMBL" id="JAPWIS010000031">
    <property type="protein sequence ID" value="MCZ4589408.1"/>
    <property type="molecule type" value="Genomic_DNA"/>
</dbReference>
<dbReference type="Proteomes" id="UP001231166">
    <property type="component" value="Chromosome"/>
</dbReference>
<evidence type="ECO:0000313" key="1">
    <source>
        <dbReference type="EMBL" id="ANS29040.1"/>
    </source>
</evidence>
<reference evidence="1 4" key="1">
    <citation type="submission" date="2014-07" db="EMBL/GenBank/DDBJ databases">
        <authorList>
            <person name="Zhang J.E."/>
            <person name="Yang H."/>
            <person name="Guo J."/>
            <person name="Deng Z."/>
            <person name="Luo H."/>
            <person name="Luo M."/>
            <person name="Zhao B."/>
        </authorList>
    </citation>
    <scope>NUCLEOTIDE SEQUENCE [LARGE SCALE GENOMIC DNA]</scope>
    <source>
        <strain evidence="1 4">1CP</strain>
    </source>
</reference>
<dbReference type="GO" id="GO:0003697">
    <property type="term" value="F:single-stranded DNA binding"/>
    <property type="evidence" value="ECO:0007669"/>
    <property type="project" value="InterPro"/>
</dbReference>
<name>A0A1B1K8T7_RHOOP</name>
<reference evidence="3" key="3">
    <citation type="submission" date="2023-07" db="EMBL/GenBank/DDBJ databases">
        <title>Genomic analysis of Rhodococcus opacus VOC-14 with glycol ethers degradation activity.</title>
        <authorList>
            <person name="Narkevich D.A."/>
            <person name="Hlushen A.M."/>
            <person name="Akhremchuk A.E."/>
            <person name="Sikolenko M.A."/>
            <person name="Valentovich L.N."/>
        </authorList>
    </citation>
    <scope>NUCLEOTIDE SEQUENCE</scope>
    <source>
        <strain evidence="3">VOC-14</strain>
    </source>
</reference>
<keyword evidence="5" id="KW-1185">Reference proteome</keyword>